<feature type="compositionally biased region" description="Polar residues" evidence="11">
    <location>
        <begin position="304"/>
        <end position="313"/>
    </location>
</feature>
<keyword evidence="5" id="KW-0134">Cell wall</keyword>
<dbReference type="SMART" id="SM00869">
    <property type="entry name" value="Autotransporter"/>
    <property type="match status" value="1"/>
</dbReference>
<comment type="subcellular location">
    <subcellularLocation>
        <location evidence="2">Cell outer membrane</location>
        <topology evidence="2">Peripheral membrane protein</topology>
        <orientation evidence="2">Extracellular side</orientation>
    </subcellularLocation>
    <subcellularLocation>
        <location evidence="1">Secreted</location>
        <location evidence="1">Cell wall</location>
    </subcellularLocation>
</comment>
<dbReference type="Pfam" id="PF02415">
    <property type="entry name" value="Chlam_PMP"/>
    <property type="match status" value="5"/>
</dbReference>
<dbReference type="PROSITE" id="PS51208">
    <property type="entry name" value="AUTOTRANSPORTER"/>
    <property type="match status" value="1"/>
</dbReference>
<feature type="region of interest" description="Disordered" evidence="11">
    <location>
        <begin position="269"/>
        <end position="368"/>
    </location>
</feature>
<organism evidence="14 15">
    <name type="scientific">Chlamydia pecorum (strain ATCC VR-628 / DSM 29919 / E58)</name>
    <name type="common">Chlamydophila pecorum</name>
    <dbReference type="NCBI Taxonomy" id="331635"/>
    <lineage>
        <taxon>Bacteria</taxon>
        <taxon>Pseudomonadati</taxon>
        <taxon>Chlamydiota</taxon>
        <taxon>Chlamydiia</taxon>
        <taxon>Chlamydiales</taxon>
        <taxon>Chlamydiaceae</taxon>
        <taxon>Chlamydia/Chlamydophila group</taxon>
        <taxon>Chlamydia</taxon>
    </lineage>
</organism>
<keyword evidence="4" id="KW-1134">Transmembrane beta strand</keyword>
<keyword evidence="6" id="KW-0964">Secreted</keyword>
<dbReference type="RefSeq" id="WP_013712658.1">
    <property type="nucleotide sequence ID" value="NC_015408.1"/>
</dbReference>
<feature type="chain" id="PRO_5041367962" evidence="12">
    <location>
        <begin position="24"/>
        <end position="1066"/>
    </location>
</feature>
<feature type="compositionally biased region" description="Low complexity" evidence="11">
    <location>
        <begin position="327"/>
        <end position="352"/>
    </location>
</feature>
<evidence type="ECO:0000256" key="5">
    <source>
        <dbReference type="ARBA" id="ARBA00022512"/>
    </source>
</evidence>
<keyword evidence="15" id="KW-1185">Reference proteome</keyword>
<dbReference type="KEGG" id="cpm:G5S_0617"/>
<keyword evidence="10" id="KW-0998">Cell outer membrane</keyword>
<dbReference type="InterPro" id="IPR003368">
    <property type="entry name" value="POMP_repeat"/>
</dbReference>
<feature type="compositionally biased region" description="Pro residues" evidence="11">
    <location>
        <begin position="353"/>
        <end position="362"/>
    </location>
</feature>
<evidence type="ECO:0000256" key="11">
    <source>
        <dbReference type="SAM" id="MobiDB-lite"/>
    </source>
</evidence>
<dbReference type="NCBIfam" id="TIGR01376">
    <property type="entry name" value="POMP_repeat"/>
    <property type="match status" value="5"/>
</dbReference>
<keyword evidence="9" id="KW-0472">Membrane</keyword>
<dbReference type="InterPro" id="IPR011427">
    <property type="entry name" value="Polymorphic_membr_middle"/>
</dbReference>
<dbReference type="InterPro" id="IPR036709">
    <property type="entry name" value="Autotransporte_beta_dom_sf"/>
</dbReference>
<dbReference type="Pfam" id="PF07548">
    <property type="entry name" value="ChlamPMP_M"/>
    <property type="match status" value="1"/>
</dbReference>
<protein>
    <submittedName>
        <fullName evidence="14">Outer membrane protein 5</fullName>
    </submittedName>
</protein>
<proteinExistence type="inferred from homology"/>
<keyword evidence="7" id="KW-0812">Transmembrane</keyword>
<sequence>MKASLSCLFLSSLGLFYFPSLCATETLLSPQDSIDGENTTSFTGNATTTDTTYTLTGDVSFAHLGETTALTNSCFSNASESLSFLGNGFSLSFDTIKSSAEGAAISVSASDKHLSLSGFSKLSFLSSPTSSSPANNSEKGAIKCGGNVEIADTTSVVFSKNASANDGGAISTKALSLSKNSAVSFSENTVATGKKGGAIYASGQVEISSSLATVSFVNNSAGVSGGAIYTETGCSLIGNNSLVFDSNKATETDGNGGAIYCIAPAASPTNQPSNPAQNNSGGSGSSGGSSAPANSAPGTGGNLDPSQQTNGANSGASTGAPAGGASSGAPASGAGAPAGTPGTPGSSSSSPSPSSPASPPSSPGGTTARVLLGKHASVPAVGAGATAPELILSGNQSLVFTNNSATANGGAIYAKNLTLSSAGTGAFFVNNRVTNATAPKGGAIAIAQSGTISLSAEGGNITFDGNIAHTSGVTPASKRNAIDLADSAKFTNLRATAGNSIFFYDPITSSTTGNTGNTTTDILTINQTDPTTKQEYGGTIVFSGEKLSKEEKAIQDNLNSTFAQAVTLSNGTLALKEGVTLTVNKAFVQEESSLLLMDVGTKLASTTEDITVTNLAINVNSLVSGDPTRRATLEVSGSGKSINLSGPITLTDPYGNAYEQHELGASKVFDFVEFITPAALTTSNFPIAQDTQEHFGHQGTWSILWSSAPTAPGATPIKTTATVTWTKTGYVPNLEQRASLVPNTLWGTFMDMRAVHHLLGICSVGEQHRQGFWIASVGNFFHRDGTERAKRYRHIAAGYALAGSALTPKEDAITLAFCQLYLRDKDYDVTKNKAQTYAGSLFFKHLHTLHPRDFFTLGRSKLPKELTSKLPEEFPVHTDIQVTFGYTSNTMKTRYTRYPEAEGSWDNEFISGEASAYIPGIQVHPLPFLPILSPVVKVHLAYAHQGSFSEISSEGRAFTNSRLLNLALPVGLKLKREYTQTDGGYCLSVYYVPDVYRHNPHCLTTLLYSGDSWKTYATNPSRQAFLILGENHFIFDPRWEVFGHCAAEIRSSSRNYSVDLGSKIRF</sequence>
<evidence type="ECO:0000256" key="2">
    <source>
        <dbReference type="ARBA" id="ARBA00004416"/>
    </source>
</evidence>
<dbReference type="InterPro" id="IPR005546">
    <property type="entry name" value="Autotransporte_beta"/>
</dbReference>
<name>A0AA34WI47_CHLPE</name>
<dbReference type="AlphaFoldDB" id="A0AA34WI47"/>
<dbReference type="GO" id="GO:0009279">
    <property type="term" value="C:cell outer membrane"/>
    <property type="evidence" value="ECO:0007669"/>
    <property type="project" value="UniProtKB-SubCell"/>
</dbReference>
<evidence type="ECO:0000256" key="7">
    <source>
        <dbReference type="ARBA" id="ARBA00022692"/>
    </source>
</evidence>
<dbReference type="SUPFAM" id="SSF103515">
    <property type="entry name" value="Autotransporter"/>
    <property type="match status" value="1"/>
</dbReference>
<accession>A0AA34WI47</accession>
<feature type="domain" description="Autotransporter" evidence="13">
    <location>
        <begin position="765"/>
        <end position="1066"/>
    </location>
</feature>
<comment type="similarity">
    <text evidence="3">Belongs to the PMP outer membrane protein family.</text>
</comment>
<keyword evidence="8 12" id="KW-0732">Signal</keyword>
<evidence type="ECO:0000256" key="8">
    <source>
        <dbReference type="ARBA" id="ARBA00022729"/>
    </source>
</evidence>
<dbReference type="Proteomes" id="UP000008305">
    <property type="component" value="Chromosome"/>
</dbReference>
<evidence type="ECO:0000256" key="10">
    <source>
        <dbReference type="ARBA" id="ARBA00023237"/>
    </source>
</evidence>
<evidence type="ECO:0000313" key="15">
    <source>
        <dbReference type="Proteomes" id="UP000008305"/>
    </source>
</evidence>
<evidence type="ECO:0000259" key="13">
    <source>
        <dbReference type="PROSITE" id="PS51208"/>
    </source>
</evidence>
<evidence type="ECO:0000256" key="4">
    <source>
        <dbReference type="ARBA" id="ARBA00022452"/>
    </source>
</evidence>
<evidence type="ECO:0000256" key="3">
    <source>
        <dbReference type="ARBA" id="ARBA00007542"/>
    </source>
</evidence>
<feature type="signal peptide" evidence="12">
    <location>
        <begin position="1"/>
        <end position="23"/>
    </location>
</feature>
<feature type="compositionally biased region" description="Low complexity" evidence="11">
    <location>
        <begin position="288"/>
        <end position="297"/>
    </location>
</feature>
<gene>
    <name evidence="14" type="ordered locus">G5S_0617</name>
</gene>
<evidence type="ECO:0000256" key="12">
    <source>
        <dbReference type="SAM" id="SignalP"/>
    </source>
</evidence>
<reference evidence="14 15" key="1">
    <citation type="journal article" date="2011" name="J. Bacteriol.">
        <title>Genome sequence of the obligate intracellular animal pathogen Chlamydia pecorum E58.</title>
        <authorList>
            <person name="Mojica S."/>
            <person name="Huot Creasy H."/>
            <person name="Daugherty S."/>
            <person name="Read T.D."/>
            <person name="Kim T."/>
            <person name="Kaltenboeck B."/>
            <person name="Bavoil P."/>
            <person name="Myers G.S."/>
        </authorList>
    </citation>
    <scope>NUCLEOTIDE SEQUENCE [LARGE SCALE GENOMIC DNA]</scope>
    <source>
        <strain evidence="14 15">E58</strain>
    </source>
</reference>
<dbReference type="EMBL" id="CP002608">
    <property type="protein sequence ID" value="AEB41580.1"/>
    <property type="molecule type" value="Genomic_DNA"/>
</dbReference>
<evidence type="ECO:0000256" key="9">
    <source>
        <dbReference type="ARBA" id="ARBA00023136"/>
    </source>
</evidence>
<evidence type="ECO:0000256" key="1">
    <source>
        <dbReference type="ARBA" id="ARBA00004191"/>
    </source>
</evidence>
<evidence type="ECO:0000256" key="6">
    <source>
        <dbReference type="ARBA" id="ARBA00022525"/>
    </source>
</evidence>
<evidence type="ECO:0000313" key="14">
    <source>
        <dbReference type="EMBL" id="AEB41580.1"/>
    </source>
</evidence>